<protein>
    <submittedName>
        <fullName evidence="5">Uncharacterized protein</fullName>
    </submittedName>
</protein>
<proteinExistence type="predicted"/>
<dbReference type="OrthoDB" id="10020990at2759"/>
<evidence type="ECO:0000313" key="5">
    <source>
        <dbReference type="EMBL" id="CAB3984071.1"/>
    </source>
</evidence>
<comment type="caution">
    <text evidence="5">The sequence shown here is derived from an EMBL/GenBank/DDBJ whole genome shotgun (WGS) entry which is preliminary data.</text>
</comment>
<keyword evidence="2" id="KW-0479">Metal-binding</keyword>
<evidence type="ECO:0000256" key="1">
    <source>
        <dbReference type="ARBA" id="ARBA00001968"/>
    </source>
</evidence>
<name>A0A6S7GG07_PARCT</name>
<dbReference type="InterPro" id="IPR027806">
    <property type="entry name" value="HARBI1_dom"/>
</dbReference>
<dbReference type="GO" id="GO:0046872">
    <property type="term" value="F:metal ion binding"/>
    <property type="evidence" value="ECO:0007669"/>
    <property type="project" value="UniProtKB-KW"/>
</dbReference>
<evidence type="ECO:0000313" key="6">
    <source>
        <dbReference type="Proteomes" id="UP001152795"/>
    </source>
</evidence>
<evidence type="ECO:0000259" key="3">
    <source>
        <dbReference type="Pfam" id="PF13359"/>
    </source>
</evidence>
<dbReference type="AlphaFoldDB" id="A0A6S7GG07"/>
<gene>
    <name evidence="5" type="ORF">PACLA_8A018707</name>
</gene>
<organism evidence="5 6">
    <name type="scientific">Paramuricea clavata</name>
    <name type="common">Red gorgonian</name>
    <name type="synonym">Violescent sea-whip</name>
    <dbReference type="NCBI Taxonomy" id="317549"/>
    <lineage>
        <taxon>Eukaryota</taxon>
        <taxon>Metazoa</taxon>
        <taxon>Cnidaria</taxon>
        <taxon>Anthozoa</taxon>
        <taxon>Octocorallia</taxon>
        <taxon>Malacalcyonacea</taxon>
        <taxon>Plexauridae</taxon>
        <taxon>Paramuricea</taxon>
    </lineage>
</organism>
<dbReference type="EMBL" id="CACRXK020000693">
    <property type="protein sequence ID" value="CAB3984071.1"/>
    <property type="molecule type" value="Genomic_DNA"/>
</dbReference>
<dbReference type="PANTHER" id="PTHR23080">
    <property type="entry name" value="THAP DOMAIN PROTEIN"/>
    <property type="match status" value="1"/>
</dbReference>
<evidence type="ECO:0000259" key="4">
    <source>
        <dbReference type="Pfam" id="PF13613"/>
    </source>
</evidence>
<sequence length="338" mass="39099">MPLGGQRIRLKPGSVPTKFIFTVKKPERKKPCYRETSTSTGARTRRKVVRKFNFDSNIENLETVSDAKSEQLVCSEGNPDLLESDDPVESNSNENELLTRELKLKEEEMSRLHEELQRKDREYNANIMELEALLNRKSNAINKLELPNRQKLFNVETVKNNNKLFRCYTGFENFEIFSMVLDFLGREAASHLDYRNNSNSTSDSRKYYMYKPGPSRTLSVENEFFMVLCRLKVGLLEDDFASRFGLGQSVVSQIINTWIRFMFFRFKELDVFPSKEVVKLHMPECFMKKYPSTSLIIDATEIYIEKPNNPVAQQLTFSSYKNTNTLKALTGIVPKGGI</sequence>
<accession>A0A6S7GG07</accession>
<dbReference type="InterPro" id="IPR027805">
    <property type="entry name" value="Transposase_HTH_dom"/>
</dbReference>
<feature type="domain" description="DDE Tnp4" evidence="3">
    <location>
        <begin position="297"/>
        <end position="338"/>
    </location>
</feature>
<reference evidence="5" key="1">
    <citation type="submission" date="2020-04" db="EMBL/GenBank/DDBJ databases">
        <authorList>
            <person name="Alioto T."/>
            <person name="Alioto T."/>
            <person name="Gomez Garrido J."/>
        </authorList>
    </citation>
    <scope>NUCLEOTIDE SEQUENCE</scope>
    <source>
        <strain evidence="5">A484AB</strain>
    </source>
</reference>
<dbReference type="Pfam" id="PF13613">
    <property type="entry name" value="HTH_Tnp_4"/>
    <property type="match status" value="1"/>
</dbReference>
<dbReference type="Proteomes" id="UP001152795">
    <property type="component" value="Unassembled WGS sequence"/>
</dbReference>
<comment type="cofactor">
    <cofactor evidence="1">
        <name>a divalent metal cation</name>
        <dbReference type="ChEBI" id="CHEBI:60240"/>
    </cofactor>
</comment>
<feature type="domain" description="Transposase Helix-turn-helix" evidence="4">
    <location>
        <begin position="217"/>
        <end position="267"/>
    </location>
</feature>
<dbReference type="PANTHER" id="PTHR23080:SF133">
    <property type="entry name" value="SI:CH211-262I1.5-RELATED"/>
    <property type="match status" value="1"/>
</dbReference>
<evidence type="ECO:0000256" key="2">
    <source>
        <dbReference type="ARBA" id="ARBA00022723"/>
    </source>
</evidence>
<keyword evidence="6" id="KW-1185">Reference proteome</keyword>
<dbReference type="Pfam" id="PF13359">
    <property type="entry name" value="DDE_Tnp_4"/>
    <property type="match status" value="1"/>
</dbReference>